<keyword evidence="2" id="KW-0472">Membrane</keyword>
<organism evidence="3 4">
    <name type="scientific">Striga hermonthica</name>
    <name type="common">Purple witchweed</name>
    <name type="synonym">Buchnera hermonthica</name>
    <dbReference type="NCBI Taxonomy" id="68872"/>
    <lineage>
        <taxon>Eukaryota</taxon>
        <taxon>Viridiplantae</taxon>
        <taxon>Streptophyta</taxon>
        <taxon>Embryophyta</taxon>
        <taxon>Tracheophyta</taxon>
        <taxon>Spermatophyta</taxon>
        <taxon>Magnoliopsida</taxon>
        <taxon>eudicotyledons</taxon>
        <taxon>Gunneridae</taxon>
        <taxon>Pentapetalae</taxon>
        <taxon>asterids</taxon>
        <taxon>lamiids</taxon>
        <taxon>Lamiales</taxon>
        <taxon>Orobanchaceae</taxon>
        <taxon>Buchnereae</taxon>
        <taxon>Striga</taxon>
    </lineage>
</organism>
<evidence type="ECO:0000313" key="4">
    <source>
        <dbReference type="Proteomes" id="UP001153555"/>
    </source>
</evidence>
<keyword evidence="2" id="KW-0812">Transmembrane</keyword>
<dbReference type="EMBL" id="CACSLK010031655">
    <property type="protein sequence ID" value="CAA0840023.1"/>
    <property type="molecule type" value="Genomic_DNA"/>
</dbReference>
<sequence>PEPFTLSRMPILSHLMCLIWHVLKTIALLCLVLNIWSFLFLQVSLSLLLCDATPSPLSSLLPSHKTIRETPKSHGHHQSISLGDSRPLRRPLQLLEHAPTINGGLSPCTDHTLGLCSILPRAASALQSPLRCPLPQWPEIARQTPRARSSRAKPLRSPPFPYLESDARTYHDALQDKDADSWTVAMKADMGSTDSNLVRDLVEQLDGVRPIGCK</sequence>
<dbReference type="AlphaFoldDB" id="A0A9N7RQ43"/>
<name>A0A9N7RQ43_STRHE</name>
<feature type="non-terminal residue" evidence="3">
    <location>
        <position position="214"/>
    </location>
</feature>
<feature type="non-terminal residue" evidence="3">
    <location>
        <position position="1"/>
    </location>
</feature>
<accession>A0A9N7RQ43</accession>
<evidence type="ECO:0000313" key="3">
    <source>
        <dbReference type="EMBL" id="CAA0840023.1"/>
    </source>
</evidence>
<proteinExistence type="predicted"/>
<reference evidence="3" key="1">
    <citation type="submission" date="2019-12" db="EMBL/GenBank/DDBJ databases">
        <authorList>
            <person name="Scholes J."/>
        </authorList>
    </citation>
    <scope>NUCLEOTIDE SEQUENCE</scope>
</reference>
<dbReference type="Proteomes" id="UP001153555">
    <property type="component" value="Unassembled WGS sequence"/>
</dbReference>
<gene>
    <name evidence="3" type="ORF">SHERM_06483</name>
</gene>
<evidence type="ECO:0000256" key="1">
    <source>
        <dbReference type="SAM" id="MobiDB-lite"/>
    </source>
</evidence>
<keyword evidence="4" id="KW-1185">Reference proteome</keyword>
<comment type="caution">
    <text evidence="3">The sequence shown here is derived from an EMBL/GenBank/DDBJ whole genome shotgun (WGS) entry which is preliminary data.</text>
</comment>
<keyword evidence="2" id="KW-1133">Transmembrane helix</keyword>
<feature type="region of interest" description="Disordered" evidence="1">
    <location>
        <begin position="142"/>
        <end position="164"/>
    </location>
</feature>
<protein>
    <submittedName>
        <fullName evidence="3">Uncharacterized protein</fullName>
    </submittedName>
</protein>
<evidence type="ECO:0000256" key="2">
    <source>
        <dbReference type="SAM" id="Phobius"/>
    </source>
</evidence>
<feature type="transmembrane region" description="Helical" evidence="2">
    <location>
        <begin position="18"/>
        <end position="41"/>
    </location>
</feature>
<feature type="region of interest" description="Disordered" evidence="1">
    <location>
        <begin position="61"/>
        <end position="84"/>
    </location>
</feature>